<evidence type="ECO:0000313" key="1">
    <source>
        <dbReference type="EMBL" id="KAB1228481.1"/>
    </source>
</evidence>
<keyword evidence="2" id="KW-1185">Reference proteome</keyword>
<organism evidence="1 2">
    <name type="scientific">Chryseobacterium viscerum</name>
    <dbReference type="NCBI Taxonomy" id="1037377"/>
    <lineage>
        <taxon>Bacteria</taxon>
        <taxon>Pseudomonadati</taxon>
        <taxon>Bacteroidota</taxon>
        <taxon>Flavobacteriia</taxon>
        <taxon>Flavobacteriales</taxon>
        <taxon>Weeksellaceae</taxon>
        <taxon>Chryseobacterium group</taxon>
        <taxon>Chryseobacterium</taxon>
    </lineage>
</organism>
<protein>
    <recommendedName>
        <fullName evidence="3">DUF2303 family protein</fullName>
    </recommendedName>
</protein>
<evidence type="ECO:0000313" key="2">
    <source>
        <dbReference type="Proteomes" id="UP000326384"/>
    </source>
</evidence>
<dbReference type="Proteomes" id="UP000326384">
    <property type="component" value="Unassembled WGS sequence"/>
</dbReference>
<reference evidence="1 2" key="1">
    <citation type="journal article" date="2019" name="Stand. Genomic Sci.">
        <title>Draft Whole-Genome Sequence of a Novel Chryseobacterium viscerum Strain Isolated from Fresh Water at Dripping Springs, New Mexico.</title>
        <authorList>
            <person name="Kyndt J.A."/>
            <person name="Moore T.C."/>
        </authorList>
    </citation>
    <scope>NUCLEOTIDE SEQUENCE [LARGE SCALE GENOMIC DNA]</scope>
    <source>
        <strain evidence="1 2">DPS</strain>
    </source>
</reference>
<comment type="caution">
    <text evidence="1">The sequence shown here is derived from an EMBL/GenBank/DDBJ whole genome shotgun (WGS) entry which is preliminary data.</text>
</comment>
<name>A0A5N4BJ58_9FLAO</name>
<sequence length="240" mass="27496">MDQKFNLNIQNASGETSTLFIGEANTPKEPTKLIVSGDFSAVGNFLKVKLEQANNFQEIKPENAIVICDVDNLSIKLETNPNDEYGTVITGKAEYSNELKEFGINQSKFFRREELIKILRYNRRFFPNKEENAKLLSSYQNFTASVKKDIAENSDTRGNIARNFSKQIKTDIAETFVLQIPIFKGESPVSFPVEICLEDNDSGVRFWFESVELAELLQLKRFELFERELKHCQGLAIIYK</sequence>
<dbReference type="RefSeq" id="WP_152291435.1">
    <property type="nucleotide sequence ID" value="NZ_VTPV01000022.1"/>
</dbReference>
<proteinExistence type="predicted"/>
<evidence type="ECO:0008006" key="3">
    <source>
        <dbReference type="Google" id="ProtNLM"/>
    </source>
</evidence>
<gene>
    <name evidence="1" type="ORF">F8D52_22680</name>
</gene>
<accession>A0A5N4BJ58</accession>
<dbReference type="EMBL" id="VTPV01000022">
    <property type="protein sequence ID" value="KAB1228481.1"/>
    <property type="molecule type" value="Genomic_DNA"/>
</dbReference>